<dbReference type="SUPFAM" id="SSF51735">
    <property type="entry name" value="NAD(P)-binding Rossmann-fold domains"/>
    <property type="match status" value="1"/>
</dbReference>
<sequence>MSSHTIVFITGANTGLGFEIVKSLCQSTNAYTILLGGRDIEKANAAAKEAQSKYPSSQSTIKTVQIDVEDDDSISRAFEHVSAEYGHIDVLINNAGASFDNSAGMSLREKWAKSWDVNVSGTYILTHTFMPLLLKSSAPRLLFITSGTSTLTDAGNTPIAVDVSPAAGWPKQGFNVTAYRSSKTGLNMVMREFRRMLKNDGVKIWAISPGFLATDLGGGKEMYKKMGAADPSVGGEFVRNVVEGGRDGDVGFVIRKDDVQPF</sequence>
<dbReference type="EMBL" id="JAZHXI010000017">
    <property type="protein sequence ID" value="KAL2062311.1"/>
    <property type="molecule type" value="Genomic_DNA"/>
</dbReference>
<comment type="similarity">
    <text evidence="1">Belongs to the short-chain dehydrogenases/reductases (SDR) family.</text>
</comment>
<evidence type="ECO:0008006" key="5">
    <source>
        <dbReference type="Google" id="ProtNLM"/>
    </source>
</evidence>
<dbReference type="Pfam" id="PF00106">
    <property type="entry name" value="adh_short"/>
    <property type="match status" value="2"/>
</dbReference>
<organism evidence="3 4">
    <name type="scientific">Oculimacula yallundae</name>
    <dbReference type="NCBI Taxonomy" id="86028"/>
    <lineage>
        <taxon>Eukaryota</taxon>
        <taxon>Fungi</taxon>
        <taxon>Dikarya</taxon>
        <taxon>Ascomycota</taxon>
        <taxon>Pezizomycotina</taxon>
        <taxon>Leotiomycetes</taxon>
        <taxon>Helotiales</taxon>
        <taxon>Ploettnerulaceae</taxon>
        <taxon>Oculimacula</taxon>
    </lineage>
</organism>
<evidence type="ECO:0000313" key="3">
    <source>
        <dbReference type="EMBL" id="KAL2062311.1"/>
    </source>
</evidence>
<proteinExistence type="inferred from homology"/>
<accession>A0ABR4BYW8</accession>
<evidence type="ECO:0000256" key="2">
    <source>
        <dbReference type="ARBA" id="ARBA00023002"/>
    </source>
</evidence>
<dbReference type="Proteomes" id="UP001595075">
    <property type="component" value="Unassembled WGS sequence"/>
</dbReference>
<evidence type="ECO:0000313" key="4">
    <source>
        <dbReference type="Proteomes" id="UP001595075"/>
    </source>
</evidence>
<name>A0ABR4BYW8_9HELO</name>
<keyword evidence="4" id="KW-1185">Reference proteome</keyword>
<comment type="caution">
    <text evidence="3">The sequence shown here is derived from an EMBL/GenBank/DDBJ whole genome shotgun (WGS) entry which is preliminary data.</text>
</comment>
<dbReference type="InterPro" id="IPR002347">
    <property type="entry name" value="SDR_fam"/>
</dbReference>
<dbReference type="InterPro" id="IPR036291">
    <property type="entry name" value="NAD(P)-bd_dom_sf"/>
</dbReference>
<dbReference type="PRINTS" id="PR00081">
    <property type="entry name" value="GDHRDH"/>
</dbReference>
<reference evidence="3 4" key="1">
    <citation type="journal article" date="2024" name="Commun. Biol.">
        <title>Comparative genomic analysis of thermophilic fungi reveals convergent evolutionary adaptations and gene losses.</title>
        <authorList>
            <person name="Steindorff A.S."/>
            <person name="Aguilar-Pontes M.V."/>
            <person name="Robinson A.J."/>
            <person name="Andreopoulos B."/>
            <person name="LaButti K."/>
            <person name="Kuo A."/>
            <person name="Mondo S."/>
            <person name="Riley R."/>
            <person name="Otillar R."/>
            <person name="Haridas S."/>
            <person name="Lipzen A."/>
            <person name="Grimwood J."/>
            <person name="Schmutz J."/>
            <person name="Clum A."/>
            <person name="Reid I.D."/>
            <person name="Moisan M.C."/>
            <person name="Butler G."/>
            <person name="Nguyen T.T.M."/>
            <person name="Dewar K."/>
            <person name="Conant G."/>
            <person name="Drula E."/>
            <person name="Henrissat B."/>
            <person name="Hansel C."/>
            <person name="Singer S."/>
            <person name="Hutchinson M.I."/>
            <person name="de Vries R.P."/>
            <person name="Natvig D.O."/>
            <person name="Powell A.J."/>
            <person name="Tsang A."/>
            <person name="Grigoriev I.V."/>
        </authorList>
    </citation>
    <scope>NUCLEOTIDE SEQUENCE [LARGE SCALE GENOMIC DNA]</scope>
    <source>
        <strain evidence="3 4">CBS 494.80</strain>
    </source>
</reference>
<evidence type="ECO:0000256" key="1">
    <source>
        <dbReference type="ARBA" id="ARBA00006484"/>
    </source>
</evidence>
<dbReference type="PANTHER" id="PTHR43008:SF8">
    <property type="entry name" value="BENZIL REDUCTASE ((S)-BENZOIN FORMING) IRC24"/>
    <property type="match status" value="1"/>
</dbReference>
<dbReference type="Gene3D" id="3.40.50.720">
    <property type="entry name" value="NAD(P)-binding Rossmann-like Domain"/>
    <property type="match status" value="1"/>
</dbReference>
<dbReference type="PANTHER" id="PTHR43008">
    <property type="entry name" value="BENZIL REDUCTASE"/>
    <property type="match status" value="1"/>
</dbReference>
<protein>
    <recommendedName>
        <fullName evidence="5">NAD(P)-binding protein</fullName>
    </recommendedName>
</protein>
<gene>
    <name evidence="3" type="ORF">VTL71DRAFT_6577</name>
</gene>
<keyword evidence="2" id="KW-0560">Oxidoreductase</keyword>